<evidence type="ECO:0000313" key="11">
    <source>
        <dbReference type="Proteomes" id="UP001651158"/>
    </source>
</evidence>
<keyword evidence="5" id="KW-0472">Membrane</keyword>
<organism evidence="10 11">
    <name type="scientific">Taenia crassiceps</name>
    <dbReference type="NCBI Taxonomy" id="6207"/>
    <lineage>
        <taxon>Eukaryota</taxon>
        <taxon>Metazoa</taxon>
        <taxon>Spiralia</taxon>
        <taxon>Lophotrochozoa</taxon>
        <taxon>Platyhelminthes</taxon>
        <taxon>Cestoda</taxon>
        <taxon>Eucestoda</taxon>
        <taxon>Cyclophyllidea</taxon>
        <taxon>Taeniidae</taxon>
        <taxon>Taenia</taxon>
    </lineage>
</organism>
<evidence type="ECO:0000313" key="10">
    <source>
        <dbReference type="EMBL" id="KAL5107582.1"/>
    </source>
</evidence>
<feature type="coiled-coil region" evidence="7">
    <location>
        <begin position="2288"/>
        <end position="2382"/>
    </location>
</feature>
<dbReference type="InterPro" id="IPR036872">
    <property type="entry name" value="CH_dom_sf"/>
</dbReference>
<accession>A0ABR4QDF3</accession>
<evidence type="ECO:0000256" key="5">
    <source>
        <dbReference type="ARBA" id="ARBA00023136"/>
    </source>
</evidence>
<keyword evidence="3" id="KW-0677">Repeat</keyword>
<reference evidence="10 11" key="1">
    <citation type="journal article" date="2022" name="Front. Cell. Infect. Microbiol.">
        <title>The Genomes of Two Strains of Taenia crassiceps the Animal Model for the Study of Human Cysticercosis.</title>
        <authorList>
            <person name="Bobes R.J."/>
            <person name="Estrada K."/>
            <person name="Rios-Valencia D.G."/>
            <person name="Calderon-Gallegos A."/>
            <person name="de la Torre P."/>
            <person name="Carrero J.C."/>
            <person name="Sanchez-Flores A."/>
            <person name="Laclette J.P."/>
        </authorList>
    </citation>
    <scope>NUCLEOTIDE SEQUENCE [LARGE SCALE GENOMIC DNA]</scope>
    <source>
        <strain evidence="10">WFUcys</strain>
    </source>
</reference>
<comment type="subcellular location">
    <subcellularLocation>
        <location evidence="1">Membrane</location>
    </subcellularLocation>
</comment>
<dbReference type="InterPro" id="IPR001715">
    <property type="entry name" value="CH_dom"/>
</dbReference>
<feature type="coiled-coil region" evidence="7">
    <location>
        <begin position="781"/>
        <end position="841"/>
    </location>
</feature>
<dbReference type="InterPro" id="IPR047291">
    <property type="entry name" value="CH_SYNE1_rpt2"/>
</dbReference>
<evidence type="ECO:0000256" key="3">
    <source>
        <dbReference type="ARBA" id="ARBA00022737"/>
    </source>
</evidence>
<sequence>MDYATCYHSNSDADQPVYFTTNCSLDVVMAPTQSVRVSDSVEVQFACPNDTTLTRASTFVHASGPRANAVNDAAERNFPFDRLTLPSLESRRFARQQISNSACERYTYVIDQLSAQHGDRQGSRPQQSRHHSPPSKLLSASRTCLNPESKPSSLERCQTTLESMEGMTPEQKISTKRGEQEYVQKKTFTNWMNTYLVKANPPIKVTDLFEDIRDGVVLIRLLEILSREALPVDITADMKPAHCLSNVKTALDFLGTRKIKLVNINPVDIVDGRPKIVLGLIWVIILYFQIEEQEEMLLELLGIPKTGNRSKVTAKQALTTWVQNAFSEKFNIDIKDFGPSWRDGVAFNAIVHSIDPRLVDMREVERGSNRENLHRAFTVAEEKLGIPKILDPEDVDVERPDEKSIMTYVAQFYKAFPETGKAKPLISDEQERQQFTEFLDTLQKAESRTTESIQMNEAFKTAYPVYISTAELIGKYSKFVDILRQKADNGVLVGGQYSPRSGLDAFSHFEKRLKEWRWWLLERLPGNLRQSGQWIVLTEQWMEKVDVGWSQDEEDGIPLPGDEETINKLREEETMIFGDEDEKVEKEADRLKKFLAKSELDELIVAKLEETVAEIQNKSEGYIVVLGASVCYRSVLNAMQDSNLGELIEEWAELVSGNRQNETPALVISAHEAFKPWEEKFALSGVKPRPVSDLTSSLNTVMQLEQSARPLPCGATSEVIGYWLERTIDAFQPIPLGDLSLRELGQRLEERIQAWKIYETKLNEAVAQMDALYNHLQSGHVDCKRMNLEAIEEMLQEAETAAGTLGTQTQLSSVAISRRQFEELKAVIEEKVREAALLKETAKKRFQKVLITISNWNGRAEALLTDSKQMPRKLDEKIIAIRELMAETDPLDDLLQSVEQPKSEILADAQIEEMDAVAMEFFQHQRTLSAQMKNLEQISAKSDEIENLLAKLEGEIQAPTENFEEMEATFNKGLPELSASICDLENLIRSAPVKTYVQDIMFNDFKERRAELAEAWKTLITSHRMKVQGKQDLEEALGVVDALMVEAARYFDAIESDLASTNVELINRGMTMFKDMDQILNERLPKDVNHLREVRNAIYGLIPERLEGDLENKVTDVEERYEDLLHRKATIERESKTALERLQNFNKFTHALQDVVSKTKTKLSTLCNGPKVNRKSTQKDLEAINSWCSDCNDLVGLINSCRNESMGLQSLLDDPNFKAPHGGLEVVNEHNELHSEINKLLTHAAAFKTDYVLLKNREEIVELCLQEIKPSSHQNYRAFSTIDLSRRAAEIENQLQARARTTEALQEMEACIERISAIGLSNDIAQLFWKELDELKKRVDLAFAALLSEQDEVTRCLKAQSEVENTLQGIEEWLSMVESQIKRSAVKASTIKENIQYQQNEFTRLTNLLKEISSTGSQRISGLLSKKEEISDEATRERKRRMKMRYDALVKMASQERDRCSEVLSMWSELDSSLDACKALLNGVESKLSRAEDGDDDQEAESLKKALQTVSKRWLQNQRILEEVGASLGAVDKAIQHIQQHQQRNFPMELTLAEVEDLLERRTQAKRRYEELSSDSQKRQTMWTELQEAHKTFIQLLEQVNSDLIACLPNYPANLHPRQLKQISEAVELIRQKESVCAGSVEEIREAFSARMDSIIAEMSHLCNKLGKGAVSLLEIETNRVQKIMSHLDEASLTQVTISRKAEALGSTFTRIQNILDATTSKMDELLKSKTFRSPEALLEELKGLTECLDQEQCVLSDFTTDMEELQKAFHPPRQVPQFLCKLSDSLQECFTETSKRLMKASSDARAKVAGLDDLYFCLQKEVSDLEAEVDKIAGLLEECDEVSSPNEIASLQAKLKEVEGSYTFAVNKLKRVISQASKVKSSDRLTDPLTTASRMLVEGQNKHEVVKTRLKQLTIQFDQFTKDVAAACAAINTNISSLKQNVHFRLPIQDIQELKERLNSIESLEEDLEAAEGSTSIGTPTSIHNTIVPGVASKVIRLQQQTSALPAVFVDDALRPLQTALKTYSECLGKARESLEVVVEAASAWMADSKEQMEQFQVVMEDLNVLHSCPSVDFETSPTARMEGLQRARDMERSWLPQQLRKVEKLIREAGANTAGGMGLENIEEIRTRLNELQKSATTFKASLSRAILLWETRVSEERELKQLLGMAEALFERFRKDLDDIEPRYRFVSAQEEEEMLSRLQILKGQVPVGDELLAKIRSIASSDQPVLSTFSSPSRWEHLAKDRLNALIEGVEQAIAEKTGKEKEMLTLQAWLDEFQHVVQQVTIDAQSSNDIAGLNEQLKQLKAQMNQWESSHFVPYSLKPGTKEKVAAFESQKREIQKQLNQLERVIEEKTNVQKIVEDRLKQVIMEVESLRMELESRFLSTSQVQEATSSEEVCSSLRGSRESVKRLYEPKIENLFVKVYSLECDASSYPSLSGSLQTCRQKLEETRKTLQIVERNLSSQINVWEDVLSAAKKVESKVESQRNKIRLESIAERRYVELCSVKNRLEASTAGKDHLCQLHKKVDQITEGKVVLQSMLEDYEAKVDERIDEIKFRLQMAEEALNRVKKLQVAVSNLDALVLECNEAISTMEELSRRSENVQTLLNSEIKPLVQEDFELRVQLTRGERLLQILQTWGRERQARDRLVTSERESLKVLTSSLREWLQQWNRSLEEAQNTADLELGIQLTASIPFNRFRYLDNVRALHQDLQTKVREIEEVIERRGSKSLVENEAEDAELTSLRREIVAGERKAGRCISELTERSARVEHLRGSLTKTKEWIKSMKKRLGRLKALRSRHDSTDDGEECLYIEDIETTASELRQNQMHSLSLLQASIDVSEGSKGISSLLQVALTEVDKTDQEIDQMLTTISQAKVSYTNYCVLVEGLDKLIRNSSEALTATSARVNDLLTTYLGSGRRLPVLSSVKLSPNYLAPQVERMRAELANLDDLGWLNGVDMLVQELKFVEADIKMNAVQFQSMVDQCGALRRDHGNDSRTAQVNQLFQQNNQLLRTCEDLIDHFSTVAAQSTKWNAICQDFVSWTDKQASIVSRLNRLPECAASAEQRLNELKKVQAELDTSVAKQQTVADETQKLTVTLARAIHSLDSISALLPATSTCVHPSHNFRISVNYRWHDSVMSAVGVLDDMVKATPNKIVEYENLLARWKEAMGRRTSLIKWLDMAEAKVNESVQVTENQETTESDTIWNHQLHEMRALDSAISEKRIEIEKVEEELLHFSSQGSNSTQKDTVNRLNALEKRLRNHLNFLSDIQELVDEFRQVSSGLASWLQRKESRIPQPDVEEGASKLEQCRSIVQQLVIRVNSRSHQRHFPWKLGDTIRQFQMLEEQFEKAVSSRDELKSTQYIARDWQYFCRLLRQIQSYMDENLSTLHDLLPTHGLDDTVSKLAFTTSTLARLEDFSTQISVAMESLSTGDTGGSLQQRSAEVERVVTKYDSSMLVTARETIMQLETAISKLRDAKENLQRLKEDWRVYAADLDSFRNWLFQRALFSRRNRQRSSFEEVNQGDERLRALRDTFRRLSGKHLQVDPELEKLDSDYKSLLYGMRHREPQSPNSHASPEPESTRCSRAEALADLLQTVRHIKSDVEQADIRAERSYHNLHRAFHRTMRRSRSQHH</sequence>
<feature type="coiled-coil region" evidence="7">
    <location>
        <begin position="2552"/>
        <end position="2599"/>
    </location>
</feature>
<dbReference type="PANTHER" id="PTHR47535:SF1">
    <property type="entry name" value="NESPRIN-1"/>
    <property type="match status" value="1"/>
</dbReference>
<dbReference type="EMBL" id="JAKROA010000004">
    <property type="protein sequence ID" value="KAL5107582.1"/>
    <property type="molecule type" value="Genomic_DNA"/>
</dbReference>
<evidence type="ECO:0000259" key="9">
    <source>
        <dbReference type="PROSITE" id="PS50021"/>
    </source>
</evidence>
<name>A0ABR4QDF3_9CEST</name>
<protein>
    <submittedName>
        <fullName evidence="10">Nesprin-1</fullName>
    </submittedName>
</protein>
<feature type="coiled-coil region" evidence="7">
    <location>
        <begin position="3210"/>
        <end position="3237"/>
    </location>
</feature>
<comment type="caution">
    <text evidence="10">The sequence shown here is derived from an EMBL/GenBank/DDBJ whole genome shotgun (WGS) entry which is preliminary data.</text>
</comment>
<dbReference type="PROSITE" id="PS50021">
    <property type="entry name" value="CH"/>
    <property type="match status" value="2"/>
</dbReference>
<feature type="coiled-coil region" evidence="7">
    <location>
        <begin position="1107"/>
        <end position="1134"/>
    </location>
</feature>
<evidence type="ECO:0000256" key="4">
    <source>
        <dbReference type="ARBA" id="ARBA00022989"/>
    </source>
</evidence>
<feature type="region of interest" description="Disordered" evidence="8">
    <location>
        <begin position="116"/>
        <end position="155"/>
    </location>
</feature>
<feature type="region of interest" description="Disordered" evidence="8">
    <location>
        <begin position="3562"/>
        <end position="3581"/>
    </location>
</feature>
<feature type="coiled-coil region" evidence="7">
    <location>
        <begin position="1548"/>
        <end position="1575"/>
    </location>
</feature>
<dbReference type="PROSITE" id="PS00020">
    <property type="entry name" value="ACTININ_2"/>
    <property type="match status" value="1"/>
</dbReference>
<dbReference type="CDD" id="cd21243">
    <property type="entry name" value="CH_SYNE1_rpt2"/>
    <property type="match status" value="1"/>
</dbReference>
<evidence type="ECO:0000256" key="7">
    <source>
        <dbReference type="SAM" id="Coils"/>
    </source>
</evidence>
<keyword evidence="4" id="KW-1133">Transmembrane helix</keyword>
<dbReference type="InterPro" id="IPR001589">
    <property type="entry name" value="Actinin_actin-bd_CS"/>
</dbReference>
<dbReference type="Pfam" id="PF00307">
    <property type="entry name" value="CH"/>
    <property type="match status" value="2"/>
</dbReference>
<feature type="compositionally biased region" description="Polar residues" evidence="8">
    <location>
        <begin position="138"/>
        <end position="155"/>
    </location>
</feature>
<evidence type="ECO:0000256" key="1">
    <source>
        <dbReference type="ARBA" id="ARBA00004370"/>
    </source>
</evidence>
<dbReference type="Proteomes" id="UP001651158">
    <property type="component" value="Unassembled WGS sequence"/>
</dbReference>
<dbReference type="PANTHER" id="PTHR47535">
    <property type="entry name" value="MUSCLE-SPECIFIC PROTEIN 300 KDA, ISOFORM G"/>
    <property type="match status" value="1"/>
</dbReference>
<dbReference type="PROSITE" id="PS00019">
    <property type="entry name" value="ACTININ_1"/>
    <property type="match status" value="1"/>
</dbReference>
<evidence type="ECO:0000256" key="6">
    <source>
        <dbReference type="ARBA" id="ARBA00023203"/>
    </source>
</evidence>
<feature type="domain" description="Calponin-homology (CH)" evidence="9">
    <location>
        <begin position="312"/>
        <end position="417"/>
    </location>
</feature>
<evidence type="ECO:0000256" key="8">
    <source>
        <dbReference type="SAM" id="MobiDB-lite"/>
    </source>
</evidence>
<dbReference type="Gene3D" id="1.20.58.60">
    <property type="match status" value="2"/>
</dbReference>
<evidence type="ECO:0000256" key="2">
    <source>
        <dbReference type="ARBA" id="ARBA00022692"/>
    </source>
</evidence>
<gene>
    <name evidence="10" type="ORF">TcWFU_003789</name>
</gene>
<dbReference type="InterPro" id="IPR052403">
    <property type="entry name" value="LINC-complex_assoc"/>
</dbReference>
<keyword evidence="2" id="KW-0812">Transmembrane</keyword>
<feature type="coiled-coil region" evidence="7">
    <location>
        <begin position="3454"/>
        <end position="3491"/>
    </location>
</feature>
<keyword evidence="6" id="KW-0009">Actin-binding</keyword>
<dbReference type="SUPFAM" id="SSF47576">
    <property type="entry name" value="Calponin-homology domain, CH-domain"/>
    <property type="match status" value="1"/>
</dbReference>
<keyword evidence="11" id="KW-1185">Reference proteome</keyword>
<keyword evidence="7" id="KW-0175">Coiled coil</keyword>
<dbReference type="Gene3D" id="1.10.418.10">
    <property type="entry name" value="Calponin-like domain"/>
    <property type="match status" value="2"/>
</dbReference>
<proteinExistence type="predicted"/>
<feature type="domain" description="Calponin-homology (CH)" evidence="9">
    <location>
        <begin position="182"/>
        <end position="289"/>
    </location>
</feature>
<dbReference type="SMART" id="SM00033">
    <property type="entry name" value="CH"/>
    <property type="match status" value="2"/>
</dbReference>